<evidence type="ECO:0000256" key="1">
    <source>
        <dbReference type="SAM" id="MobiDB-lite"/>
    </source>
</evidence>
<dbReference type="AlphaFoldDB" id="A0A5J4X792"/>
<feature type="region of interest" description="Disordered" evidence="1">
    <location>
        <begin position="296"/>
        <end position="392"/>
    </location>
</feature>
<feature type="region of interest" description="Disordered" evidence="1">
    <location>
        <begin position="109"/>
        <end position="176"/>
    </location>
</feature>
<feature type="compositionally biased region" description="Acidic residues" evidence="1">
    <location>
        <begin position="383"/>
        <end position="392"/>
    </location>
</feature>
<evidence type="ECO:0000313" key="2">
    <source>
        <dbReference type="EMBL" id="KAA6403120.1"/>
    </source>
</evidence>
<dbReference type="EMBL" id="SNRW01000137">
    <property type="protein sequence ID" value="KAA6403120.1"/>
    <property type="molecule type" value="Genomic_DNA"/>
</dbReference>
<name>A0A5J4X792_9EUKA</name>
<dbReference type="Proteomes" id="UP000324800">
    <property type="component" value="Unassembled WGS sequence"/>
</dbReference>
<gene>
    <name evidence="2" type="ORF">EZS28_001349</name>
</gene>
<protein>
    <submittedName>
        <fullName evidence="2">Uncharacterized protein</fullName>
    </submittedName>
</protein>
<proteinExistence type="predicted"/>
<sequence>MTPLFIEKLDALKLNMLSKQMAFEDLTQRFPAMNNTVSKTQMQQMMIYAQVANSYEEQLIFFIEYVLREQLIANCKIGQPVALLPRPSAPPSSVTSSIDDSDQDFQAHYKKKRKRIEWSPSESSSSTSSSKSSRHHKTHSRRRKRRRHSVSTSNSSRSSRSRSPRKDMHHRQHHHHYYCHKDGEFWKEMAKIVGVHRASQFDPNKMEPRDSWRRSAEQNRWRYENLWSTSEPAEIQPNETSHAYAVCARAVALAESALIAQIHHIISNQPPSRYLIDPYLMHLTAGARLRSIRFAHSSQGQSRNQASSNYRSAPAQFPPAHDNGQYYRRRNNYRERGYRQPNDNQRAQNREKCAEQNSQCLISIEGAEEKQNGAQNRMQKDEAPEEDDDFLG</sequence>
<feature type="compositionally biased region" description="Polar residues" evidence="1">
    <location>
        <begin position="296"/>
        <end position="311"/>
    </location>
</feature>
<comment type="caution">
    <text evidence="2">The sequence shown here is derived from an EMBL/GenBank/DDBJ whole genome shotgun (WGS) entry which is preliminary data.</text>
</comment>
<organism evidence="2 3">
    <name type="scientific">Streblomastix strix</name>
    <dbReference type="NCBI Taxonomy" id="222440"/>
    <lineage>
        <taxon>Eukaryota</taxon>
        <taxon>Metamonada</taxon>
        <taxon>Preaxostyla</taxon>
        <taxon>Oxymonadida</taxon>
        <taxon>Streblomastigidae</taxon>
        <taxon>Streblomastix</taxon>
    </lineage>
</organism>
<feature type="compositionally biased region" description="Basic residues" evidence="1">
    <location>
        <begin position="159"/>
        <end position="176"/>
    </location>
</feature>
<reference evidence="2 3" key="1">
    <citation type="submission" date="2019-03" db="EMBL/GenBank/DDBJ databases">
        <title>Single cell metagenomics reveals metabolic interactions within the superorganism composed of flagellate Streblomastix strix and complex community of Bacteroidetes bacteria on its surface.</title>
        <authorList>
            <person name="Treitli S.C."/>
            <person name="Kolisko M."/>
            <person name="Husnik F."/>
            <person name="Keeling P."/>
            <person name="Hampl V."/>
        </authorList>
    </citation>
    <scope>NUCLEOTIDE SEQUENCE [LARGE SCALE GENOMIC DNA]</scope>
    <source>
        <strain evidence="2">ST1C</strain>
    </source>
</reference>
<evidence type="ECO:0000313" key="3">
    <source>
        <dbReference type="Proteomes" id="UP000324800"/>
    </source>
</evidence>
<accession>A0A5J4X792</accession>
<feature type="compositionally biased region" description="Basic residues" evidence="1">
    <location>
        <begin position="132"/>
        <end position="149"/>
    </location>
</feature>